<protein>
    <recommendedName>
        <fullName evidence="10">Extracellular membrane protein CFEM domain-containing protein</fullName>
    </recommendedName>
</protein>
<dbReference type="OrthoDB" id="3946741at2759"/>
<dbReference type="PANTHER" id="PTHR15549:SF30">
    <property type="entry name" value="MID2 DOMAIN-CONTAINING PROTEIN"/>
    <property type="match status" value="1"/>
</dbReference>
<evidence type="ECO:0000256" key="1">
    <source>
        <dbReference type="ARBA" id="ARBA00004167"/>
    </source>
</evidence>
<evidence type="ECO:0000256" key="6">
    <source>
        <dbReference type="SAM" id="Phobius"/>
    </source>
</evidence>
<gene>
    <name evidence="8" type="ORF">BKA67DRAFT_300881</name>
</gene>
<comment type="caution">
    <text evidence="8">The sequence shown here is derived from an EMBL/GenBank/DDBJ whole genome shotgun (WGS) entry which is preliminary data.</text>
</comment>
<feature type="compositionally biased region" description="Low complexity" evidence="5">
    <location>
        <begin position="497"/>
        <end position="510"/>
    </location>
</feature>
<feature type="region of interest" description="Disordered" evidence="5">
    <location>
        <begin position="168"/>
        <end position="215"/>
    </location>
</feature>
<keyword evidence="7" id="KW-0732">Signal</keyword>
<feature type="compositionally biased region" description="Low complexity" evidence="5">
    <location>
        <begin position="168"/>
        <end position="211"/>
    </location>
</feature>
<keyword evidence="9" id="KW-1185">Reference proteome</keyword>
<feature type="compositionally biased region" description="Low complexity" evidence="5">
    <location>
        <begin position="642"/>
        <end position="653"/>
    </location>
</feature>
<organism evidence="8 9">
    <name type="scientific">Truncatella angustata</name>
    <dbReference type="NCBI Taxonomy" id="152316"/>
    <lineage>
        <taxon>Eukaryota</taxon>
        <taxon>Fungi</taxon>
        <taxon>Dikarya</taxon>
        <taxon>Ascomycota</taxon>
        <taxon>Pezizomycotina</taxon>
        <taxon>Sordariomycetes</taxon>
        <taxon>Xylariomycetidae</taxon>
        <taxon>Amphisphaeriales</taxon>
        <taxon>Sporocadaceae</taxon>
        <taxon>Truncatella</taxon>
    </lineage>
</organism>
<keyword evidence="2 6" id="KW-0812">Transmembrane</keyword>
<proteinExistence type="predicted"/>
<comment type="subcellular location">
    <subcellularLocation>
        <location evidence="1">Membrane</location>
        <topology evidence="1">Single-pass membrane protein</topology>
    </subcellularLocation>
</comment>
<dbReference type="GO" id="GO:0071944">
    <property type="term" value="C:cell periphery"/>
    <property type="evidence" value="ECO:0007669"/>
    <property type="project" value="UniProtKB-ARBA"/>
</dbReference>
<dbReference type="RefSeq" id="XP_045957034.1">
    <property type="nucleotide sequence ID" value="XM_046096071.1"/>
</dbReference>
<name>A0A9P8ZWA0_9PEZI</name>
<keyword evidence="4 6" id="KW-0472">Membrane</keyword>
<feature type="compositionally biased region" description="Pro residues" evidence="5">
    <location>
        <begin position="683"/>
        <end position="692"/>
    </location>
</feature>
<feature type="region of interest" description="Disordered" evidence="5">
    <location>
        <begin position="333"/>
        <end position="383"/>
    </location>
</feature>
<dbReference type="Proteomes" id="UP000758603">
    <property type="component" value="Unassembled WGS sequence"/>
</dbReference>
<feature type="region of interest" description="Disordered" evidence="5">
    <location>
        <begin position="752"/>
        <end position="816"/>
    </location>
</feature>
<evidence type="ECO:0000313" key="9">
    <source>
        <dbReference type="Proteomes" id="UP000758603"/>
    </source>
</evidence>
<keyword evidence="3 6" id="KW-1133">Transmembrane helix</keyword>
<feature type="compositionally biased region" description="Polar residues" evidence="5">
    <location>
        <begin position="664"/>
        <end position="676"/>
    </location>
</feature>
<feature type="signal peptide" evidence="7">
    <location>
        <begin position="1"/>
        <end position="25"/>
    </location>
</feature>
<feature type="chain" id="PRO_5040236745" description="Extracellular membrane protein CFEM domain-containing protein" evidence="7">
    <location>
        <begin position="26"/>
        <end position="816"/>
    </location>
</feature>
<feature type="transmembrane region" description="Helical" evidence="6">
    <location>
        <begin position="225"/>
        <end position="246"/>
    </location>
</feature>
<evidence type="ECO:0000256" key="4">
    <source>
        <dbReference type="ARBA" id="ARBA00023136"/>
    </source>
</evidence>
<evidence type="ECO:0008006" key="10">
    <source>
        <dbReference type="Google" id="ProtNLM"/>
    </source>
</evidence>
<dbReference type="GeneID" id="70124964"/>
<evidence type="ECO:0000256" key="3">
    <source>
        <dbReference type="ARBA" id="ARBA00022989"/>
    </source>
</evidence>
<dbReference type="GO" id="GO:0016020">
    <property type="term" value="C:membrane"/>
    <property type="evidence" value="ECO:0007669"/>
    <property type="project" value="UniProtKB-SubCell"/>
</dbReference>
<feature type="compositionally biased region" description="Polar residues" evidence="5">
    <location>
        <begin position="541"/>
        <end position="552"/>
    </location>
</feature>
<dbReference type="EMBL" id="JAGPXC010000005">
    <property type="protein sequence ID" value="KAH6652757.1"/>
    <property type="molecule type" value="Genomic_DNA"/>
</dbReference>
<accession>A0A9P8ZWA0</accession>
<evidence type="ECO:0000313" key="8">
    <source>
        <dbReference type="EMBL" id="KAH6652757.1"/>
    </source>
</evidence>
<reference evidence="8" key="1">
    <citation type="journal article" date="2021" name="Nat. Commun.">
        <title>Genetic determinants of endophytism in the Arabidopsis root mycobiome.</title>
        <authorList>
            <person name="Mesny F."/>
            <person name="Miyauchi S."/>
            <person name="Thiergart T."/>
            <person name="Pickel B."/>
            <person name="Atanasova L."/>
            <person name="Karlsson M."/>
            <person name="Huettel B."/>
            <person name="Barry K.W."/>
            <person name="Haridas S."/>
            <person name="Chen C."/>
            <person name="Bauer D."/>
            <person name="Andreopoulos W."/>
            <person name="Pangilinan J."/>
            <person name="LaButti K."/>
            <person name="Riley R."/>
            <person name="Lipzen A."/>
            <person name="Clum A."/>
            <person name="Drula E."/>
            <person name="Henrissat B."/>
            <person name="Kohler A."/>
            <person name="Grigoriev I.V."/>
            <person name="Martin F.M."/>
            <person name="Hacquard S."/>
        </authorList>
    </citation>
    <scope>NUCLEOTIDE SEQUENCE</scope>
    <source>
        <strain evidence="8">MPI-SDFR-AT-0073</strain>
    </source>
</reference>
<dbReference type="InterPro" id="IPR051694">
    <property type="entry name" value="Immunoregulatory_rcpt-like"/>
</dbReference>
<evidence type="ECO:0000256" key="2">
    <source>
        <dbReference type="ARBA" id="ARBA00022692"/>
    </source>
</evidence>
<sequence>MFSRMAFKPLSQQLLIWALISIASAYNVNLTSEVAAFIPNCAQGCFTAFIKENYLSTACGTTPSLQCLCSHKSSDGLTIGEAAAECIGGSFAFGICTADEGNQAGTAYQMCSGQVSVLPNTQPTPLSAAFLVGGGSVRIAPSTTTTTTTATTSIISSTSSIASERTSTTMATTTRATTTIVSSSTSTSSASRTSSTTTTTSETASPQTSETGTPTASVSLGTAQIIGISVGVAVAIVLALGAIFLARHARRRKYPGLDDDGFLPMDEKSSFDDGTGGAVSRFTKIFHISPPILKPQRSPEPQTPLQTADYQNVDRSTIGLAISRPLSEIFTKQQTPVKERRRSKILPPKPLKPSKPNLTLNIPNQVHPALRPRSSQPQTDRTSAMTNVTAFADLDIEAPEGGQIWRPPPTDPQSATTYYVADKWGNWVLSSTNRQSQLAEVVEAAELDTYTPLTKSPIEKQEEAVAAAMAGALSAVSAPEVFKPQRAFFRPDARDTSISQVSSSYSQASAPRNTVRPPLPAMKRSSSSGKRKMGRADSKTSMDSVTTIQTSSSGGGPFDESPPVEEEDPRPLSSLSPVMESPHTPTGRSQVRYPKIPGRLDLSTVRTVPPPKRPNFTASPPGQPSPTLGAFLPAKGSPSAYPQPLNPRRLPQLSIRNVPYLPSPLQSAGSGFSPEQSSLSKFPKPPPNPPPRSELRLSRQKPPRLETQGLPPPRTTVSSYISPTSAVTTSSVASSLLAKRVGNEKAAALSLENSRKKGAPAGWKRQGPGGFLSPEMAAMMSPGPRGLGTGGLPATPTWQPKLTPTRRGDDLFLNVQ</sequence>
<feature type="compositionally biased region" description="Polar residues" evidence="5">
    <location>
        <begin position="373"/>
        <end position="383"/>
    </location>
</feature>
<evidence type="ECO:0000256" key="7">
    <source>
        <dbReference type="SAM" id="SignalP"/>
    </source>
</evidence>
<dbReference type="PANTHER" id="PTHR15549">
    <property type="entry name" value="PAIRED IMMUNOGLOBULIN-LIKE TYPE 2 RECEPTOR"/>
    <property type="match status" value="1"/>
</dbReference>
<evidence type="ECO:0000256" key="5">
    <source>
        <dbReference type="SAM" id="MobiDB-lite"/>
    </source>
</evidence>
<feature type="region of interest" description="Disordered" evidence="5">
    <location>
        <begin position="489"/>
        <end position="725"/>
    </location>
</feature>
<dbReference type="AlphaFoldDB" id="A0A9P8ZWA0"/>